<feature type="transmembrane region" description="Helical" evidence="1">
    <location>
        <begin position="118"/>
        <end position="141"/>
    </location>
</feature>
<gene>
    <name evidence="2" type="ORF">H6F99_24250</name>
</gene>
<keyword evidence="3" id="KW-1185">Reference proteome</keyword>
<dbReference type="EMBL" id="JACJQT010000103">
    <property type="protein sequence ID" value="MBD2281270.1"/>
    <property type="molecule type" value="Genomic_DNA"/>
</dbReference>
<accession>A0ABR8C3I4</accession>
<comment type="caution">
    <text evidence="2">The sequence shown here is derived from an EMBL/GenBank/DDBJ whole genome shotgun (WGS) entry which is preliminary data.</text>
</comment>
<proteinExistence type="predicted"/>
<feature type="transmembrane region" description="Helical" evidence="1">
    <location>
        <begin position="12"/>
        <end position="31"/>
    </location>
</feature>
<reference evidence="2 3" key="1">
    <citation type="journal article" date="2020" name="ISME J.">
        <title>Comparative genomics reveals insights into cyanobacterial evolution and habitat adaptation.</title>
        <authorList>
            <person name="Chen M.Y."/>
            <person name="Teng W.K."/>
            <person name="Zhao L."/>
            <person name="Hu C.X."/>
            <person name="Zhou Y.K."/>
            <person name="Han B.P."/>
            <person name="Song L.R."/>
            <person name="Shu W.S."/>
        </authorList>
    </citation>
    <scope>NUCLEOTIDE SEQUENCE [LARGE SCALE GENOMIC DNA]</scope>
    <source>
        <strain evidence="2 3">FACHB-1040</strain>
    </source>
</reference>
<sequence>MMKLKLKDWIWRYLPAEIVGTITALTSAIIANSFTHSALVSSFAGTWGEFVGYYGFFLFQELRTSMSQYKKENTRYGITSCFINIRNLVLEFGIPEWLDSSLIRPFCMYFFPKALDNFVLGIMAGKITADIVFYIGVIIAYEIKKKHLKG</sequence>
<evidence type="ECO:0000313" key="2">
    <source>
        <dbReference type="EMBL" id="MBD2281270.1"/>
    </source>
</evidence>
<keyword evidence="1" id="KW-1133">Transmembrane helix</keyword>
<dbReference type="RefSeq" id="WP_053540462.1">
    <property type="nucleotide sequence ID" value="NZ_JACJQT010000103.1"/>
</dbReference>
<feature type="transmembrane region" description="Helical" evidence="1">
    <location>
        <begin position="76"/>
        <end position="98"/>
    </location>
</feature>
<evidence type="ECO:0000313" key="3">
    <source>
        <dbReference type="Proteomes" id="UP000606721"/>
    </source>
</evidence>
<keyword evidence="1" id="KW-0472">Membrane</keyword>
<protein>
    <submittedName>
        <fullName evidence="2">Uncharacterized protein</fullName>
    </submittedName>
</protein>
<feature type="transmembrane region" description="Helical" evidence="1">
    <location>
        <begin position="37"/>
        <end position="56"/>
    </location>
</feature>
<evidence type="ECO:0000256" key="1">
    <source>
        <dbReference type="SAM" id="Phobius"/>
    </source>
</evidence>
<dbReference type="Proteomes" id="UP000606721">
    <property type="component" value="Unassembled WGS sequence"/>
</dbReference>
<keyword evidence="1" id="KW-0812">Transmembrane</keyword>
<name>A0ABR8C3I4_APHFL</name>
<organism evidence="2 3">
    <name type="scientific">Aphanizomenon flos-aquae FACHB-1040</name>
    <dbReference type="NCBI Taxonomy" id="2692887"/>
    <lineage>
        <taxon>Bacteria</taxon>
        <taxon>Bacillati</taxon>
        <taxon>Cyanobacteriota</taxon>
        <taxon>Cyanophyceae</taxon>
        <taxon>Nostocales</taxon>
        <taxon>Aphanizomenonaceae</taxon>
        <taxon>Aphanizomenon</taxon>
    </lineage>
</organism>